<dbReference type="Proteomes" id="UP000317093">
    <property type="component" value="Chromosome"/>
</dbReference>
<feature type="transmembrane region" description="Helical" evidence="1">
    <location>
        <begin position="7"/>
        <end position="24"/>
    </location>
</feature>
<evidence type="ECO:0000313" key="3">
    <source>
        <dbReference type="Proteomes" id="UP000317093"/>
    </source>
</evidence>
<proteinExistence type="predicted"/>
<accession>A0A518BBU6</accession>
<gene>
    <name evidence="2" type="ORF">Pan216_53510</name>
</gene>
<sequence length="525" mass="57577">MRSRRTTILLLLVVGSYFLLRWWSAPTPTPHDAANRWIGQITSGEVDDAYADSASQLRESTTKEEFHTFLEETGLGAVSSITWSRQEGAPEGTKAFVGDATRKDGSAVAMLVSLVDERGQWRVASVQPVENAGGKVTAGSAKGGDADGPAPVSVNSLVIATLSELNLALRQRDFGAFQQSLAESARKGITEEKLSESFQPLIEKGRFLDGIESATPTYREPPRFDKGLLRTAGKIELRDTQVAFELNYAQEGGEWKLVGLKTDVRPSQRLVPDDATIRELARRSLLAFAKAVKASDFTEFHQSLAPSFQGRVTPDSLRASVRGSVAQIGDLSAMKTSDLDFSREPLINDEGELIASGSSLQGNRRLAFHLAYVLEDKTWMLNGIRVNVYPVVGDGYGRPVPNGMELKKLVRTSLASLGEALTKRDFAPFLESLDPRLRDQLTLERLKEGFRHLGGPKVDLERKAKEAWIIFDAEPEITTSGILVLKGTLRGQPPISFDLKYVLTGELWRLAGIGVREGQPATKKR</sequence>
<organism evidence="2 3">
    <name type="scientific">Kolteria novifilia</name>
    <dbReference type="NCBI Taxonomy" id="2527975"/>
    <lineage>
        <taxon>Bacteria</taxon>
        <taxon>Pseudomonadati</taxon>
        <taxon>Planctomycetota</taxon>
        <taxon>Planctomycetia</taxon>
        <taxon>Kolteriales</taxon>
        <taxon>Kolteriaceae</taxon>
        <taxon>Kolteria</taxon>
    </lineage>
</organism>
<dbReference type="KEGG" id="knv:Pan216_53510"/>
<evidence type="ECO:0000313" key="2">
    <source>
        <dbReference type="EMBL" id="QDU64461.1"/>
    </source>
</evidence>
<dbReference type="OrthoDB" id="505222at2"/>
<reference evidence="2 3" key="1">
    <citation type="submission" date="2019-02" db="EMBL/GenBank/DDBJ databases">
        <title>Deep-cultivation of Planctomycetes and their phenomic and genomic characterization uncovers novel biology.</title>
        <authorList>
            <person name="Wiegand S."/>
            <person name="Jogler M."/>
            <person name="Boedeker C."/>
            <person name="Pinto D."/>
            <person name="Vollmers J."/>
            <person name="Rivas-Marin E."/>
            <person name="Kohn T."/>
            <person name="Peeters S.H."/>
            <person name="Heuer A."/>
            <person name="Rast P."/>
            <person name="Oberbeckmann S."/>
            <person name="Bunk B."/>
            <person name="Jeske O."/>
            <person name="Meyerdierks A."/>
            <person name="Storesund J.E."/>
            <person name="Kallscheuer N."/>
            <person name="Luecker S."/>
            <person name="Lage O.M."/>
            <person name="Pohl T."/>
            <person name="Merkel B.J."/>
            <person name="Hornburger P."/>
            <person name="Mueller R.-W."/>
            <person name="Bruemmer F."/>
            <person name="Labrenz M."/>
            <person name="Spormann A.M."/>
            <person name="Op den Camp H."/>
            <person name="Overmann J."/>
            <person name="Amann R."/>
            <person name="Jetten M.S.M."/>
            <person name="Mascher T."/>
            <person name="Medema M.H."/>
            <person name="Devos D.P."/>
            <person name="Kaster A.-K."/>
            <person name="Ovreas L."/>
            <person name="Rohde M."/>
            <person name="Galperin M.Y."/>
            <person name="Jogler C."/>
        </authorList>
    </citation>
    <scope>NUCLEOTIDE SEQUENCE [LARGE SCALE GENOMIC DNA]</scope>
    <source>
        <strain evidence="2 3">Pan216</strain>
    </source>
</reference>
<dbReference type="AlphaFoldDB" id="A0A518BBU6"/>
<name>A0A518BBU6_9BACT</name>
<dbReference type="RefSeq" id="WP_145262695.1">
    <property type="nucleotide sequence ID" value="NZ_CP036279.1"/>
</dbReference>
<protein>
    <recommendedName>
        <fullName evidence="4">Lumazine-binding domain protein</fullName>
    </recommendedName>
</protein>
<keyword evidence="1" id="KW-1133">Transmembrane helix</keyword>
<keyword evidence="3" id="KW-1185">Reference proteome</keyword>
<keyword evidence="1" id="KW-0472">Membrane</keyword>
<evidence type="ECO:0000256" key="1">
    <source>
        <dbReference type="SAM" id="Phobius"/>
    </source>
</evidence>
<dbReference type="EMBL" id="CP036279">
    <property type="protein sequence ID" value="QDU64461.1"/>
    <property type="molecule type" value="Genomic_DNA"/>
</dbReference>
<keyword evidence="1" id="KW-0812">Transmembrane</keyword>
<evidence type="ECO:0008006" key="4">
    <source>
        <dbReference type="Google" id="ProtNLM"/>
    </source>
</evidence>